<dbReference type="RefSeq" id="WP_007092310.1">
    <property type="nucleotide sequence ID" value="NZ_CP004388.1"/>
</dbReference>
<gene>
    <name evidence="3" type="ORF">TH3_04900</name>
</gene>
<dbReference type="InterPro" id="IPR035093">
    <property type="entry name" value="RelE/ParE_toxin_dom_sf"/>
</dbReference>
<dbReference type="InterPro" id="IPR051803">
    <property type="entry name" value="TA_system_RelE-like_toxin"/>
</dbReference>
<organism evidence="3 4">
    <name type="scientific">Thalassospira xiamenensis M-5 = DSM 17429</name>
    <dbReference type="NCBI Taxonomy" id="1123366"/>
    <lineage>
        <taxon>Bacteria</taxon>
        <taxon>Pseudomonadati</taxon>
        <taxon>Pseudomonadota</taxon>
        <taxon>Alphaproteobacteria</taxon>
        <taxon>Rhodospirillales</taxon>
        <taxon>Thalassospiraceae</taxon>
        <taxon>Thalassospira</taxon>
    </lineage>
</organism>
<dbReference type="PANTHER" id="PTHR33755">
    <property type="entry name" value="TOXIN PARE1-RELATED"/>
    <property type="match status" value="1"/>
</dbReference>
<comment type="similarity">
    <text evidence="1">Belongs to the RelE toxin family.</text>
</comment>
<evidence type="ECO:0000256" key="1">
    <source>
        <dbReference type="ARBA" id="ARBA00006226"/>
    </source>
</evidence>
<dbReference type="AlphaFoldDB" id="A0AB72UA16"/>
<dbReference type="EMBL" id="CP004388">
    <property type="protein sequence ID" value="AJD51100.1"/>
    <property type="molecule type" value="Genomic_DNA"/>
</dbReference>
<dbReference type="KEGG" id="txi:TH3_04900"/>
<dbReference type="GeneID" id="31926663"/>
<protein>
    <submittedName>
        <fullName evidence="3">Plasmid stabilization system</fullName>
    </submittedName>
</protein>
<name>A0AB72UA16_9PROT</name>
<reference evidence="3 4" key="1">
    <citation type="journal article" date="2012" name="J. Bacteriol.">
        <title>Genome sequence of Thalassospira xiamenensis type strain M-5.</title>
        <authorList>
            <person name="Lai Q."/>
            <person name="Shao Z."/>
        </authorList>
    </citation>
    <scope>NUCLEOTIDE SEQUENCE [LARGE SCALE GENOMIC DNA]</scope>
    <source>
        <strain evidence="3 4">M-5</strain>
    </source>
</reference>
<dbReference type="Gene3D" id="3.30.2310.20">
    <property type="entry name" value="RelE-like"/>
    <property type="match status" value="1"/>
</dbReference>
<keyword evidence="2" id="KW-1277">Toxin-antitoxin system</keyword>
<sequence length="122" mass="14302">MKHYRVVISPKAVADIIAAYDWLHEENPLYAYRWRDGLQEAVMNLKTFPFAHAIAPESNAFDSEIRQLLYGRGTPWRVFYCVEEEQVSILHVRHGRQDYWQTENQKKISEKPALSSETGHII</sequence>
<dbReference type="InterPro" id="IPR007712">
    <property type="entry name" value="RelE/ParE_toxin"/>
</dbReference>
<proteinExistence type="inferred from homology"/>
<evidence type="ECO:0000313" key="4">
    <source>
        <dbReference type="Proteomes" id="UP000007127"/>
    </source>
</evidence>
<accession>A0AB72UA16</accession>
<evidence type="ECO:0000313" key="3">
    <source>
        <dbReference type="EMBL" id="AJD51100.1"/>
    </source>
</evidence>
<dbReference type="Pfam" id="PF05016">
    <property type="entry name" value="ParE_toxin"/>
    <property type="match status" value="1"/>
</dbReference>
<dbReference type="Proteomes" id="UP000007127">
    <property type="component" value="Chromosome"/>
</dbReference>
<evidence type="ECO:0000256" key="2">
    <source>
        <dbReference type="ARBA" id="ARBA00022649"/>
    </source>
</evidence>